<proteinExistence type="predicted"/>
<evidence type="ECO:0000313" key="3">
    <source>
        <dbReference type="Proteomes" id="UP001218638"/>
    </source>
</evidence>
<dbReference type="AlphaFoldDB" id="A0AAF0CMS8"/>
<reference evidence="2" key="1">
    <citation type="submission" date="2023-03" db="EMBL/GenBank/DDBJ databases">
        <title>Lomoglobus Profundus gen. nov., sp. nov., a novel member of the phylum Verrucomicrobia, isolated from deep-marine sediment of South China Sea.</title>
        <authorList>
            <person name="Ahmad T."/>
            <person name="Ishaq S.E."/>
            <person name="Wang F."/>
        </authorList>
    </citation>
    <scope>NUCLEOTIDE SEQUENCE</scope>
    <source>
        <strain evidence="2">LMO-M01</strain>
    </source>
</reference>
<dbReference type="KEGG" id="slom:PXH66_14185"/>
<keyword evidence="3" id="KW-1185">Reference proteome</keyword>
<dbReference type="Pfam" id="PF11695">
    <property type="entry name" value="DUF3291"/>
    <property type="match status" value="1"/>
</dbReference>
<dbReference type="InterPro" id="IPR021708">
    <property type="entry name" value="DUF3291"/>
</dbReference>
<dbReference type="InterPro" id="IPR011008">
    <property type="entry name" value="Dimeric_a/b-barrel"/>
</dbReference>
<protein>
    <submittedName>
        <fullName evidence="2">DUF3291 domain-containing protein</fullName>
    </submittedName>
</protein>
<sequence>MPHLLAQINIALGKAPLDDPIMRGFTEQLDAVNALAEASPGFVWRLQDESSDATAIRAFPDPLMIVNMSVWTDADALKAYVYKNQHGTAFRNRHDWFEKRDQPGLALWWIPAGTQPTVEEGKARLETLARLGPTAESFTFRTVYPAPS</sequence>
<feature type="domain" description="DUF3291" evidence="1">
    <location>
        <begin position="5"/>
        <end position="142"/>
    </location>
</feature>
<dbReference type="RefSeq" id="WP_330929137.1">
    <property type="nucleotide sequence ID" value="NZ_CP119075.1"/>
</dbReference>
<dbReference type="EMBL" id="CP119075">
    <property type="protein sequence ID" value="WED63485.1"/>
    <property type="molecule type" value="Genomic_DNA"/>
</dbReference>
<gene>
    <name evidence="2" type="ORF">PXH66_14185</name>
</gene>
<evidence type="ECO:0000313" key="2">
    <source>
        <dbReference type="EMBL" id="WED63485.1"/>
    </source>
</evidence>
<name>A0AAF0CMS8_9BACT</name>
<organism evidence="2 3">
    <name type="scientific">Synoicihabitans lomoniglobus</name>
    <dbReference type="NCBI Taxonomy" id="2909285"/>
    <lineage>
        <taxon>Bacteria</taxon>
        <taxon>Pseudomonadati</taxon>
        <taxon>Verrucomicrobiota</taxon>
        <taxon>Opitutia</taxon>
        <taxon>Opitutales</taxon>
        <taxon>Opitutaceae</taxon>
        <taxon>Synoicihabitans</taxon>
    </lineage>
</organism>
<dbReference type="Proteomes" id="UP001218638">
    <property type="component" value="Chromosome"/>
</dbReference>
<evidence type="ECO:0000259" key="1">
    <source>
        <dbReference type="Pfam" id="PF11695"/>
    </source>
</evidence>
<dbReference type="SUPFAM" id="SSF54909">
    <property type="entry name" value="Dimeric alpha+beta barrel"/>
    <property type="match status" value="1"/>
</dbReference>
<accession>A0AAF0CMS8</accession>